<gene>
    <name evidence="3" type="ORF">EDS130_LOCUS36848</name>
    <name evidence="4" type="ORF">XAT740_LOCUS47446</name>
</gene>
<dbReference type="Proteomes" id="UP000663852">
    <property type="component" value="Unassembled WGS sequence"/>
</dbReference>
<keyword evidence="1" id="KW-0472">Membrane</keyword>
<evidence type="ECO:0000313" key="6">
    <source>
        <dbReference type="Proteomes" id="UP000663852"/>
    </source>
</evidence>
<feature type="chain" id="PRO_5036228260" description="Envelope fusion glycoprotein" evidence="2">
    <location>
        <begin position="25"/>
        <end position="538"/>
    </location>
</feature>
<accession>A0A815M3X0</accession>
<organism evidence="3 6">
    <name type="scientific">Adineta ricciae</name>
    <name type="common">Rotifer</name>
    <dbReference type="NCBI Taxonomy" id="249248"/>
    <lineage>
        <taxon>Eukaryota</taxon>
        <taxon>Metazoa</taxon>
        <taxon>Spiralia</taxon>
        <taxon>Gnathifera</taxon>
        <taxon>Rotifera</taxon>
        <taxon>Eurotatoria</taxon>
        <taxon>Bdelloidea</taxon>
        <taxon>Adinetida</taxon>
        <taxon>Adinetidae</taxon>
        <taxon>Adineta</taxon>
    </lineage>
</organism>
<reference evidence="3" key="1">
    <citation type="submission" date="2021-02" db="EMBL/GenBank/DDBJ databases">
        <authorList>
            <person name="Nowell W R."/>
        </authorList>
    </citation>
    <scope>NUCLEOTIDE SEQUENCE</scope>
</reference>
<dbReference type="EMBL" id="CAJNOR010006579">
    <property type="protein sequence ID" value="CAF1598876.1"/>
    <property type="molecule type" value="Genomic_DNA"/>
</dbReference>
<dbReference type="Proteomes" id="UP000663828">
    <property type="component" value="Unassembled WGS sequence"/>
</dbReference>
<evidence type="ECO:0000256" key="2">
    <source>
        <dbReference type="SAM" id="SignalP"/>
    </source>
</evidence>
<comment type="caution">
    <text evidence="3">The sequence shown here is derived from an EMBL/GenBank/DDBJ whole genome shotgun (WGS) entry which is preliminary data.</text>
</comment>
<name>A0A815M3X0_ADIRI</name>
<evidence type="ECO:0000313" key="4">
    <source>
        <dbReference type="EMBL" id="CAF1598876.1"/>
    </source>
</evidence>
<evidence type="ECO:0000313" key="3">
    <source>
        <dbReference type="EMBL" id="CAF1412626.1"/>
    </source>
</evidence>
<keyword evidence="1" id="KW-1133">Transmembrane helix</keyword>
<evidence type="ECO:0000256" key="1">
    <source>
        <dbReference type="SAM" id="Phobius"/>
    </source>
</evidence>
<dbReference type="AlphaFoldDB" id="A0A815M3X0"/>
<evidence type="ECO:0008006" key="7">
    <source>
        <dbReference type="Google" id="ProtNLM"/>
    </source>
</evidence>
<keyword evidence="5" id="KW-1185">Reference proteome</keyword>
<feature type="transmembrane region" description="Helical" evidence="1">
    <location>
        <begin position="489"/>
        <end position="509"/>
    </location>
</feature>
<keyword evidence="1" id="KW-0812">Transmembrane</keyword>
<evidence type="ECO:0000313" key="5">
    <source>
        <dbReference type="Proteomes" id="UP000663828"/>
    </source>
</evidence>
<feature type="signal peptide" evidence="2">
    <location>
        <begin position="1"/>
        <end position="24"/>
    </location>
</feature>
<protein>
    <recommendedName>
        <fullName evidence="7">Envelope fusion glycoprotein</fullName>
    </recommendedName>
</protein>
<dbReference type="EMBL" id="CAJNOJ010000350">
    <property type="protein sequence ID" value="CAF1412626.1"/>
    <property type="molecule type" value="Genomic_DNA"/>
</dbReference>
<sequence>MNNFFTAISSVILIYTIPIARINASPNSIIVDVDKGIVLQHVGVYSEKFEESIFHIFVPYNDLCNESPDSPACRYVHSTQPDIIDLGTIVSDAYQLLNYDKNNISAFIETDVRRIFSHHEIHKFIGKSRSTVFFIDDRFYMPGNTVESSIVKPSSSSDIEQHALIYQPTNPTTRILDNIRKEKIGYDFLNNKQMDDLLSVILPTMDSQLDDQNLKENLNTLVSMVVGQSIYVLKSCSTDHKSNLPNSPSCLVISTMFRRLPKDSSLHYQVYRMMPLPILFKDEAYIYSDLPDTIAFDYMQKNIITWDDTDSKASTCIFSKIVQCRNYPLVVPISTLPCLSELFTFEPSSSNSNCAVAKSKVHDGGILNIQDNIWYFYIVKQASYCTYQSLNTPTNIRITEPLIISLPCNKPAHCIDSHILPASCTNASILLKSTRNRTMTTPITNVVRFNNIVERLVTAYQTTAKSTLLQIQSEIDESEPLFEKIFEGFASPTLSFIASILTTVVLVILRKYRRNNNQDVQELKTEINRIKRDLIQDV</sequence>
<keyword evidence="2" id="KW-0732">Signal</keyword>
<proteinExistence type="predicted"/>